<organism evidence="4 5">
    <name type="scientific">Huso huso</name>
    <name type="common">Beluga</name>
    <name type="synonym">Acipenser huso</name>
    <dbReference type="NCBI Taxonomy" id="61971"/>
    <lineage>
        <taxon>Eukaryota</taxon>
        <taxon>Metazoa</taxon>
        <taxon>Chordata</taxon>
        <taxon>Craniata</taxon>
        <taxon>Vertebrata</taxon>
        <taxon>Euteleostomi</taxon>
        <taxon>Actinopterygii</taxon>
        <taxon>Chondrostei</taxon>
        <taxon>Acipenseriformes</taxon>
        <taxon>Acipenseridae</taxon>
        <taxon>Huso</taxon>
    </lineage>
</organism>
<dbReference type="InterPro" id="IPR050621">
    <property type="entry name" value="Tudor_domain_containing"/>
</dbReference>
<dbReference type="InterPro" id="IPR004087">
    <property type="entry name" value="KH_dom"/>
</dbReference>
<feature type="compositionally biased region" description="Acidic residues" evidence="2">
    <location>
        <begin position="838"/>
        <end position="851"/>
    </location>
</feature>
<feature type="region of interest" description="Disordered" evidence="2">
    <location>
        <begin position="678"/>
        <end position="723"/>
    </location>
</feature>
<dbReference type="Gene3D" id="3.30.1370.10">
    <property type="entry name" value="K Homology domain, type 1"/>
    <property type="match status" value="2"/>
</dbReference>
<feature type="compositionally biased region" description="Basic and acidic residues" evidence="2">
    <location>
        <begin position="1056"/>
        <end position="1081"/>
    </location>
</feature>
<feature type="compositionally biased region" description="Basic and acidic residues" evidence="2">
    <location>
        <begin position="1119"/>
        <end position="1135"/>
    </location>
</feature>
<dbReference type="Pfam" id="PF00567">
    <property type="entry name" value="TUDOR"/>
    <property type="match status" value="1"/>
</dbReference>
<gene>
    <name evidence="4" type="ORF">HHUSO_G35438</name>
</gene>
<feature type="compositionally biased region" description="Basic and acidic residues" evidence="2">
    <location>
        <begin position="852"/>
        <end position="862"/>
    </location>
</feature>
<keyword evidence="5" id="KW-1185">Reference proteome</keyword>
<dbReference type="CDD" id="cd20412">
    <property type="entry name" value="Tudor_TDRD2"/>
    <property type="match status" value="1"/>
</dbReference>
<feature type="compositionally biased region" description="Low complexity" evidence="2">
    <location>
        <begin position="792"/>
        <end position="821"/>
    </location>
</feature>
<dbReference type="Pfam" id="PF00013">
    <property type="entry name" value="KH_1"/>
    <property type="match status" value="2"/>
</dbReference>
<dbReference type="PROSITE" id="PS50084">
    <property type="entry name" value="KH_TYPE_1"/>
    <property type="match status" value="2"/>
</dbReference>
<reference evidence="4 5" key="1">
    <citation type="submission" date="2021-05" db="EMBL/GenBank/DDBJ databases">
        <authorList>
            <person name="Zahm M."/>
            <person name="Klopp C."/>
            <person name="Cabau C."/>
            <person name="Kuhl H."/>
            <person name="Suciu R."/>
            <person name="Ciorpac M."/>
            <person name="Holostenco D."/>
            <person name="Gessner J."/>
            <person name="Wuertz S."/>
            <person name="Hohne C."/>
            <person name="Stock M."/>
            <person name="Gislard M."/>
            <person name="Lluch J."/>
            <person name="Milhes M."/>
            <person name="Lampietro C."/>
            <person name="Lopez Roques C."/>
            <person name="Donnadieu C."/>
            <person name="Du K."/>
            <person name="Schartl M."/>
            <person name="Guiguen Y."/>
        </authorList>
    </citation>
    <scope>NUCLEOTIDE SEQUENCE [LARGE SCALE GENOMIC DNA]</scope>
    <source>
        <strain evidence="4">Hh-F2</strain>
        <tissue evidence="4">Blood</tissue>
    </source>
</reference>
<accession>A0ABR0Y332</accession>
<feature type="compositionally biased region" description="Polar residues" evidence="2">
    <location>
        <begin position="760"/>
        <end position="772"/>
    </location>
</feature>
<feature type="domain" description="Tudor" evidence="3">
    <location>
        <begin position="357"/>
        <end position="416"/>
    </location>
</feature>
<feature type="region of interest" description="Disordered" evidence="2">
    <location>
        <begin position="1056"/>
        <end position="1094"/>
    </location>
</feature>
<dbReference type="InterPro" id="IPR002999">
    <property type="entry name" value="Tudor"/>
</dbReference>
<dbReference type="EMBL" id="JAHFZB010000051">
    <property type="protein sequence ID" value="KAK6467066.1"/>
    <property type="molecule type" value="Genomic_DNA"/>
</dbReference>
<dbReference type="SMART" id="SM00322">
    <property type="entry name" value="KH"/>
    <property type="match status" value="2"/>
</dbReference>
<dbReference type="PANTHER" id="PTHR22948:SF18">
    <property type="entry name" value="TUDOR AND KH DOMAIN-CONTAINING PROTEIN"/>
    <property type="match status" value="1"/>
</dbReference>
<dbReference type="InterPro" id="IPR035437">
    <property type="entry name" value="SNase_OB-fold_sf"/>
</dbReference>
<dbReference type="InterPro" id="IPR004088">
    <property type="entry name" value="KH_dom_type_1"/>
</dbReference>
<feature type="region of interest" description="Disordered" evidence="2">
    <location>
        <begin position="500"/>
        <end position="519"/>
    </location>
</feature>
<feature type="compositionally biased region" description="Polar residues" evidence="2">
    <location>
        <begin position="229"/>
        <end position="241"/>
    </location>
</feature>
<evidence type="ECO:0000313" key="4">
    <source>
        <dbReference type="EMBL" id="KAK6467066.1"/>
    </source>
</evidence>
<dbReference type="SUPFAM" id="SSF63748">
    <property type="entry name" value="Tudor/PWWP/MBT"/>
    <property type="match status" value="1"/>
</dbReference>
<feature type="region of interest" description="Disordered" evidence="2">
    <location>
        <begin position="1108"/>
        <end position="1146"/>
    </location>
</feature>
<dbReference type="Gene3D" id="2.40.50.90">
    <property type="match status" value="1"/>
</dbReference>
<dbReference type="PANTHER" id="PTHR22948">
    <property type="entry name" value="TUDOR DOMAIN CONTAINING PROTEIN"/>
    <property type="match status" value="1"/>
</dbReference>
<dbReference type="SMART" id="SM00333">
    <property type="entry name" value="TUDOR"/>
    <property type="match status" value="1"/>
</dbReference>
<evidence type="ECO:0000259" key="3">
    <source>
        <dbReference type="PROSITE" id="PS50304"/>
    </source>
</evidence>
<protein>
    <recommendedName>
        <fullName evidence="3">Tudor domain-containing protein</fullName>
    </recommendedName>
</protein>
<dbReference type="CDD" id="cd00105">
    <property type="entry name" value="KH-I"/>
    <property type="match status" value="1"/>
</dbReference>
<dbReference type="Proteomes" id="UP001369086">
    <property type="component" value="Unassembled WGS sequence"/>
</dbReference>
<proteinExistence type="predicted"/>
<comment type="caution">
    <text evidence="4">The sequence shown here is derived from an EMBL/GenBank/DDBJ whole genome shotgun (WGS) entry which is preliminary data.</text>
</comment>
<evidence type="ECO:0000256" key="2">
    <source>
        <dbReference type="SAM" id="MobiDB-lite"/>
    </source>
</evidence>
<dbReference type="InterPro" id="IPR036612">
    <property type="entry name" value="KH_dom_type_1_sf"/>
</dbReference>
<sequence>MEAELTRNRSHLARVLRKMSAVGEASWHSLTTGQKVALALGVPASATIGYILYHRYRGSTGEKRVGDFGEDSTGSRVTIPADVLRSIARRKGSFLKQLQQQSGARVEIEEEEEDRTSRTFLLLGSPEQVSRARVSIARLVSENQQVTVKMEVPKAAVGRIIGRRGESIKTLCLNSGARVNCSGEKRSHSLGEKGLITVTGTRKEVETAKELIMEKVIEEEVFRKKIFQSTAKRQQRKQPSLGQGGGEGDAGAVLGNGTPSSARTSESVQEDHRTTEQDDQDQTDQLESPQDVAKFEIPSPDLSFSPDEHLEVYVSASENPGHFWIQILGVRSLHLDQLTGEMSRFYSSSGQTEEVLNVVAGDIVAAPYRQEGSWHRARVLGFLDNGNVDVYYVDFGDNGEIPPGRIRSLRSDFLSLPFQAIECSLAGICPAADAWTEEALDEFDRLTYCAEWKPLLAKLCSYFQTGMTTWPNVRLYDHSNGKNLDIGEELIRLGHAVRNQKKGAGDGTGPTEKGDSNPVSLQKMLDDVTGATSELSLSCLSLASGKTSLVQDCVGVLFKFLAFACLLMSRFCQGVPERGWVSERLGLQRGGDPAEVMRCDVERPVSPLLLRPPSSPCSLDSAGCFSASVGERTGVSGELLSPDLNAGIQPTSFSSSPAETELRSASLLPCEATVGNATSTPTAAGKTLKDRQAAAAAAEAASDRAPDRSLPPPPCLGEKPDSEMEPLLSPVELVMSRLGSVTLSDEVFAGSSRSGSTSSAPETASGSPLSGASFTGDSSLYSPRGCFYFASTSEDSSSLSSSSSSSFSSSSSSSSPSSASDSAEKSMILIDSSCVSPEEQESLGEEESPEEQESRGEVEVTREASGAVGEEEEEALDFLARALLEQKLGVSQWDETYDASRLDFLSSGEMELASGEIPGAPDRNFLEEKEEARFFKAVSRKEMLTKKSTHRLPREEDVCDLTKDDGEGGRFDGEGKDRRDVPFEGQDARDLAKEEEDEKEDLIDIAMGFGTGEVIDLPEEGDVTRGQRDTYDLADGKGGGFDGAGHFGTALVDPAGKKLADPVNKDETFQIPGAEREREGAGEENPDEEQRSYDLAKEDGDLVRELGFTSDNASDEQDSGDRTQGREDGGHRGARELGTASELKPEDSHRIVTPFGKDEGMSLAIQDRQRFGSTETFWRGDPGVVSTGTLSRLLTHSHKLIIHSGVGWETDHITGFL</sequence>
<evidence type="ECO:0000313" key="5">
    <source>
        <dbReference type="Proteomes" id="UP001369086"/>
    </source>
</evidence>
<keyword evidence="1" id="KW-0694">RNA-binding</keyword>
<dbReference type="PROSITE" id="PS50304">
    <property type="entry name" value="TUDOR"/>
    <property type="match status" value="1"/>
</dbReference>
<feature type="compositionally biased region" description="Basic and acidic residues" evidence="2">
    <location>
        <begin position="959"/>
        <end position="992"/>
    </location>
</feature>
<feature type="compositionally biased region" description="Polar residues" evidence="2">
    <location>
        <begin position="258"/>
        <end position="267"/>
    </location>
</feature>
<feature type="region of interest" description="Disordered" evidence="2">
    <location>
        <begin position="229"/>
        <end position="288"/>
    </location>
</feature>
<dbReference type="SUPFAM" id="SSF54791">
    <property type="entry name" value="Eukaryotic type KH-domain (KH-domain type I)"/>
    <property type="match status" value="2"/>
</dbReference>
<feature type="region of interest" description="Disordered" evidence="2">
    <location>
        <begin position="959"/>
        <end position="1001"/>
    </location>
</feature>
<feature type="region of interest" description="Disordered" evidence="2">
    <location>
        <begin position="749"/>
        <end position="772"/>
    </location>
</feature>
<name>A0ABR0Y332_HUSHU</name>
<dbReference type="InterPro" id="IPR047380">
    <property type="entry name" value="TDRD2-like_tudor"/>
</dbReference>
<feature type="region of interest" description="Disordered" evidence="2">
    <location>
        <begin position="792"/>
        <end position="873"/>
    </location>
</feature>
<feature type="compositionally biased region" description="Low complexity" evidence="2">
    <location>
        <begin position="750"/>
        <end position="759"/>
    </location>
</feature>
<dbReference type="Gene3D" id="2.30.30.140">
    <property type="match status" value="1"/>
</dbReference>
<evidence type="ECO:0000256" key="1">
    <source>
        <dbReference type="PROSITE-ProRule" id="PRU00117"/>
    </source>
</evidence>